<proteinExistence type="predicted"/>
<evidence type="ECO:0000313" key="3">
    <source>
        <dbReference type="Proteomes" id="UP000076858"/>
    </source>
</evidence>
<reference evidence="2 3" key="1">
    <citation type="submission" date="2016-03" db="EMBL/GenBank/DDBJ databases">
        <title>EvidentialGene: Evidence-directed Construction of Genes on Genomes.</title>
        <authorList>
            <person name="Gilbert D.G."/>
            <person name="Choi J.-H."/>
            <person name="Mockaitis K."/>
            <person name="Colbourne J."/>
            <person name="Pfrender M."/>
        </authorList>
    </citation>
    <scope>NUCLEOTIDE SEQUENCE [LARGE SCALE GENOMIC DNA]</scope>
    <source>
        <strain evidence="2 3">Xinb3</strain>
        <tissue evidence="2">Complete organism</tissue>
    </source>
</reference>
<gene>
    <name evidence="2" type="ORF">APZ42_030335</name>
</gene>
<keyword evidence="3" id="KW-1185">Reference proteome</keyword>
<dbReference type="AlphaFoldDB" id="A0A164NV02"/>
<evidence type="ECO:0000256" key="1">
    <source>
        <dbReference type="SAM" id="Phobius"/>
    </source>
</evidence>
<organism evidence="2 3">
    <name type="scientific">Daphnia magna</name>
    <dbReference type="NCBI Taxonomy" id="35525"/>
    <lineage>
        <taxon>Eukaryota</taxon>
        <taxon>Metazoa</taxon>
        <taxon>Ecdysozoa</taxon>
        <taxon>Arthropoda</taxon>
        <taxon>Crustacea</taxon>
        <taxon>Branchiopoda</taxon>
        <taxon>Diplostraca</taxon>
        <taxon>Cladocera</taxon>
        <taxon>Anomopoda</taxon>
        <taxon>Daphniidae</taxon>
        <taxon>Daphnia</taxon>
    </lineage>
</organism>
<protein>
    <submittedName>
        <fullName evidence="2">Uncharacterized protein</fullName>
    </submittedName>
</protein>
<accession>A0A164NV02</accession>
<evidence type="ECO:0000313" key="2">
    <source>
        <dbReference type="EMBL" id="KZS06263.1"/>
    </source>
</evidence>
<dbReference type="Proteomes" id="UP000076858">
    <property type="component" value="Unassembled WGS sequence"/>
</dbReference>
<keyword evidence="1" id="KW-1133">Transmembrane helix</keyword>
<feature type="transmembrane region" description="Helical" evidence="1">
    <location>
        <begin position="60"/>
        <end position="76"/>
    </location>
</feature>
<name>A0A164NV02_9CRUS</name>
<sequence length="88" mass="9974">MLNAVKQMKIGYISLSKVSLQSGIPRNTLARYLHKFSADEIHGVLPITIYIGYKTTIRKMAYWFAVYLNIIILSAGQEKKSARRDGVL</sequence>
<keyword evidence="1" id="KW-0812">Transmembrane</keyword>
<keyword evidence="1" id="KW-0472">Membrane</keyword>
<comment type="caution">
    <text evidence="2">The sequence shown here is derived from an EMBL/GenBank/DDBJ whole genome shotgun (WGS) entry which is preliminary data.</text>
</comment>
<dbReference type="EMBL" id="LRGB01002801">
    <property type="protein sequence ID" value="KZS06263.1"/>
    <property type="molecule type" value="Genomic_DNA"/>
</dbReference>